<dbReference type="RefSeq" id="WP_106893009.1">
    <property type="nucleotide sequence ID" value="NZ_CP027860.1"/>
</dbReference>
<keyword evidence="3" id="KW-0812">Transmembrane</keyword>
<keyword evidence="3" id="KW-1133">Transmembrane helix</keyword>
<protein>
    <recommendedName>
        <fullName evidence="6">Conjugal transfer protein TraB</fullName>
    </recommendedName>
</protein>
<evidence type="ECO:0000313" key="4">
    <source>
        <dbReference type="EMBL" id="AVP99090.1"/>
    </source>
</evidence>
<name>A0A2P1PW73_9GAMM</name>
<feature type="transmembrane region" description="Helical" evidence="3">
    <location>
        <begin position="20"/>
        <end position="37"/>
    </location>
</feature>
<organism evidence="4 5">
    <name type="scientific">Ahniella affigens</name>
    <dbReference type="NCBI Taxonomy" id="2021234"/>
    <lineage>
        <taxon>Bacteria</taxon>
        <taxon>Pseudomonadati</taxon>
        <taxon>Pseudomonadota</taxon>
        <taxon>Gammaproteobacteria</taxon>
        <taxon>Lysobacterales</taxon>
        <taxon>Rhodanobacteraceae</taxon>
        <taxon>Ahniella</taxon>
    </lineage>
</organism>
<keyword evidence="1" id="KW-0175">Coiled coil</keyword>
<gene>
    <name evidence="4" type="ORF">C7S18_18800</name>
</gene>
<feature type="compositionally biased region" description="Polar residues" evidence="2">
    <location>
        <begin position="127"/>
        <end position="141"/>
    </location>
</feature>
<dbReference type="InterPro" id="IPR005498">
    <property type="entry name" value="T4SS_VirB10/TraB/TrbI"/>
</dbReference>
<dbReference type="KEGG" id="xba:C7S18_18800"/>
<feature type="coiled-coil region" evidence="1">
    <location>
        <begin position="65"/>
        <end position="122"/>
    </location>
</feature>
<keyword evidence="3" id="KW-0472">Membrane</keyword>
<keyword evidence="5" id="KW-1185">Reference proteome</keyword>
<dbReference type="Pfam" id="PF03743">
    <property type="entry name" value="TrbI"/>
    <property type="match status" value="1"/>
</dbReference>
<dbReference type="CDD" id="cd16430">
    <property type="entry name" value="TraB"/>
    <property type="match status" value="1"/>
</dbReference>
<evidence type="ECO:0000256" key="2">
    <source>
        <dbReference type="SAM" id="MobiDB-lite"/>
    </source>
</evidence>
<sequence length="380" mass="40248">MIKALRRRFTDATPERKRLMMIVGVIGVAAISAIILAPEKRVRPETKLPPIDNVLTSADPKELGLSAIARELDLLKRQLADAKQTKGASPSAAPIAAPDPELLALREELSLMREELKVLRKRPTTISAGQDRSITPIPATQNASSNLPLPPPPAFQTIEADLDPAEPAPAETERVAYLPAGTLVSGKLLYGLDASTASAAIRNPQPVVIRIKHDAILPNRVRFDVRECFLTAAGYGELSSERVMLRAENLSCVRTDGRVLDVKLQAIAVGEDGKVGLRGRLVSKQGRVVGLAALAGLAEGASQALGRSTTYVTPGANGDALSAAGGRGVSSSLDRVAEFYLDKADQLSPILEVASSRDVTFALVSGVRLNLLDADRQSGG</sequence>
<dbReference type="Proteomes" id="UP000241074">
    <property type="component" value="Chromosome"/>
</dbReference>
<dbReference type="EMBL" id="CP027860">
    <property type="protein sequence ID" value="AVP99090.1"/>
    <property type="molecule type" value="Genomic_DNA"/>
</dbReference>
<accession>A0A2P1PW73</accession>
<evidence type="ECO:0000313" key="5">
    <source>
        <dbReference type="Proteomes" id="UP000241074"/>
    </source>
</evidence>
<proteinExistence type="predicted"/>
<dbReference type="AlphaFoldDB" id="A0A2P1PW73"/>
<evidence type="ECO:0008006" key="6">
    <source>
        <dbReference type="Google" id="ProtNLM"/>
    </source>
</evidence>
<reference evidence="4 5" key="2">
    <citation type="submission" date="2018-03" db="EMBL/GenBank/DDBJ databases">
        <authorList>
            <person name="Keele B.F."/>
        </authorList>
    </citation>
    <scope>NUCLEOTIDE SEQUENCE [LARGE SCALE GENOMIC DNA]</scope>
    <source>
        <strain evidence="4 5">D13</strain>
    </source>
</reference>
<reference evidence="4 5" key="1">
    <citation type="submission" date="2018-03" db="EMBL/GenBank/DDBJ databases">
        <title>Ahniella affigens gen. nov., sp. nov., a gammaproteobacterium isolated from sandy soil near a stream.</title>
        <authorList>
            <person name="Ko Y."/>
            <person name="Kim J.-H."/>
        </authorList>
    </citation>
    <scope>NUCLEOTIDE SEQUENCE [LARGE SCALE GENOMIC DNA]</scope>
    <source>
        <strain evidence="4 5">D13</strain>
    </source>
</reference>
<evidence type="ECO:0000256" key="3">
    <source>
        <dbReference type="SAM" id="Phobius"/>
    </source>
</evidence>
<feature type="region of interest" description="Disordered" evidence="2">
    <location>
        <begin position="127"/>
        <end position="147"/>
    </location>
</feature>
<evidence type="ECO:0000256" key="1">
    <source>
        <dbReference type="SAM" id="Coils"/>
    </source>
</evidence>
<dbReference type="OrthoDB" id="15544at2"/>